<comment type="similarity">
    <text evidence="1 6">Belongs to the universal ribosomal protein uS9 family.</text>
</comment>
<reference evidence="8 9" key="1">
    <citation type="submission" date="2015-01" db="EMBL/GenBank/DDBJ databases">
        <title>The Genome Sequence of Ochroconis gallopava CBS43764.</title>
        <authorList>
            <consortium name="The Broad Institute Genomics Platform"/>
            <person name="Cuomo C."/>
            <person name="de Hoog S."/>
            <person name="Gorbushina A."/>
            <person name="Stielow B."/>
            <person name="Teixiera M."/>
            <person name="Abouelleil A."/>
            <person name="Chapman S.B."/>
            <person name="Priest M."/>
            <person name="Young S.K."/>
            <person name="Wortman J."/>
            <person name="Nusbaum C."/>
            <person name="Birren B."/>
        </authorList>
    </citation>
    <scope>NUCLEOTIDE SEQUENCE [LARGE SCALE GENOMIC DNA]</scope>
    <source>
        <strain evidence="8 9">CBS 43764</strain>
    </source>
</reference>
<dbReference type="InterPro" id="IPR014721">
    <property type="entry name" value="Ribsml_uS5_D2-typ_fold_subgr"/>
</dbReference>
<dbReference type="STRING" id="253628.A0A0D1YG33"/>
<feature type="compositionally biased region" description="Polar residues" evidence="7">
    <location>
        <begin position="137"/>
        <end position="147"/>
    </location>
</feature>
<dbReference type="PANTHER" id="PTHR21569">
    <property type="entry name" value="RIBOSOMAL PROTEIN S9"/>
    <property type="match status" value="1"/>
</dbReference>
<gene>
    <name evidence="8" type="ORF">PV09_08656</name>
</gene>
<evidence type="ECO:0000313" key="8">
    <source>
        <dbReference type="EMBL" id="KIV99726.1"/>
    </source>
</evidence>
<dbReference type="OrthoDB" id="10254627at2759"/>
<feature type="region of interest" description="Disordered" evidence="7">
    <location>
        <begin position="379"/>
        <end position="400"/>
    </location>
</feature>
<dbReference type="VEuPathDB" id="FungiDB:PV09_08656"/>
<dbReference type="GO" id="GO:0003723">
    <property type="term" value="F:RNA binding"/>
    <property type="evidence" value="ECO:0007669"/>
    <property type="project" value="TreeGrafter"/>
</dbReference>
<keyword evidence="2 6" id="KW-0689">Ribosomal protein</keyword>
<proteinExistence type="inferred from homology"/>
<dbReference type="Pfam" id="PF00380">
    <property type="entry name" value="Ribosomal_S9"/>
    <property type="match status" value="1"/>
</dbReference>
<name>A0A0D1YG33_9PEZI</name>
<dbReference type="FunFam" id="3.30.230.10:FF:000001">
    <property type="entry name" value="30S ribosomal protein S9"/>
    <property type="match status" value="1"/>
</dbReference>
<feature type="compositionally biased region" description="Basic residues" evidence="7">
    <location>
        <begin position="381"/>
        <end position="400"/>
    </location>
</feature>
<dbReference type="GeneID" id="27316629"/>
<evidence type="ECO:0000256" key="1">
    <source>
        <dbReference type="ARBA" id="ARBA00005251"/>
    </source>
</evidence>
<evidence type="ECO:0000256" key="4">
    <source>
        <dbReference type="ARBA" id="ARBA00039318"/>
    </source>
</evidence>
<evidence type="ECO:0000313" key="9">
    <source>
        <dbReference type="Proteomes" id="UP000053259"/>
    </source>
</evidence>
<dbReference type="InParanoid" id="A0A0D1YG33"/>
<organism evidence="8 9">
    <name type="scientific">Verruconis gallopava</name>
    <dbReference type="NCBI Taxonomy" id="253628"/>
    <lineage>
        <taxon>Eukaryota</taxon>
        <taxon>Fungi</taxon>
        <taxon>Dikarya</taxon>
        <taxon>Ascomycota</taxon>
        <taxon>Pezizomycotina</taxon>
        <taxon>Dothideomycetes</taxon>
        <taxon>Pleosporomycetidae</taxon>
        <taxon>Venturiales</taxon>
        <taxon>Sympoventuriaceae</taxon>
        <taxon>Verruconis</taxon>
    </lineage>
</organism>
<feature type="region of interest" description="Disordered" evidence="7">
    <location>
        <begin position="46"/>
        <end position="88"/>
    </location>
</feature>
<evidence type="ECO:0000256" key="2">
    <source>
        <dbReference type="ARBA" id="ARBA00022980"/>
    </source>
</evidence>
<dbReference type="HOGENOM" id="CLU_036531_2_1_1"/>
<dbReference type="PROSITE" id="PS00360">
    <property type="entry name" value="RIBOSOMAL_S9"/>
    <property type="match status" value="1"/>
</dbReference>
<protein>
    <recommendedName>
        <fullName evidence="4">Small ribosomal subunit protein uS9m</fullName>
    </recommendedName>
    <alternativeName>
        <fullName evidence="5">37S ribosomal protein S9, mitochondrial</fullName>
    </alternativeName>
</protein>
<feature type="region of interest" description="Disordered" evidence="7">
    <location>
        <begin position="113"/>
        <end position="158"/>
    </location>
</feature>
<dbReference type="GO" id="GO:0005763">
    <property type="term" value="C:mitochondrial small ribosomal subunit"/>
    <property type="evidence" value="ECO:0007669"/>
    <property type="project" value="TreeGrafter"/>
</dbReference>
<dbReference type="Proteomes" id="UP000053259">
    <property type="component" value="Unassembled WGS sequence"/>
</dbReference>
<dbReference type="GO" id="GO:0003735">
    <property type="term" value="F:structural constituent of ribosome"/>
    <property type="evidence" value="ECO:0007669"/>
    <property type="project" value="InterPro"/>
</dbReference>
<keyword evidence="9" id="KW-1185">Reference proteome</keyword>
<dbReference type="Gene3D" id="3.30.230.10">
    <property type="match status" value="1"/>
</dbReference>
<dbReference type="InterPro" id="IPR000754">
    <property type="entry name" value="Ribosomal_uS9"/>
</dbReference>
<dbReference type="PANTHER" id="PTHR21569:SF1">
    <property type="entry name" value="SMALL RIBOSOMAL SUBUNIT PROTEIN US9M"/>
    <property type="match status" value="1"/>
</dbReference>
<dbReference type="FunCoup" id="A0A0D1YG33">
    <property type="interactions" value="158"/>
</dbReference>
<dbReference type="SUPFAM" id="SSF54211">
    <property type="entry name" value="Ribosomal protein S5 domain 2-like"/>
    <property type="match status" value="1"/>
</dbReference>
<dbReference type="NCBIfam" id="NF001099">
    <property type="entry name" value="PRK00132.1"/>
    <property type="match status" value="1"/>
</dbReference>
<keyword evidence="3 6" id="KW-0687">Ribonucleoprotein</keyword>
<accession>A0A0D1YG33</accession>
<evidence type="ECO:0000256" key="3">
    <source>
        <dbReference type="ARBA" id="ARBA00023274"/>
    </source>
</evidence>
<dbReference type="RefSeq" id="XP_016209596.1">
    <property type="nucleotide sequence ID" value="XM_016362583.1"/>
</dbReference>
<sequence length="400" mass="44357">MKAIDLRNGIRRAIHTVYQPSSTQCPRRRPATVARFHASLPVRTFSSSNTRRASEQAPKQTTSNARISEIESGIDVSTNPGLEDTTPFRAAPEINLDGLEDFEASPQTISTLSAAESREVSAAKDVDSPGKRAEQSFYPSSSPTSPDTRQRAGGVSANSLRVVPASPSYFTARPNFTDHYLSITSLYRRHQLLPTTNRSETKITWLTLPEYRELIGNEPVAPGRFRDLIRMCGRLAAINPHLMPDEVHTVLQSFMKEEQPIVRFSKKAVVDECGRAYGLGRRKAATARAWIVRGKGEVLVNGKSLSQYFSRLHQRESALYALSVTDRVGDYNVFAIVEGGGTTGQAEALTLAVAKALIVYEPALKMRLKSAGCLTRDRRRVERKKPGHLKARKKPAWVKR</sequence>
<evidence type="ECO:0000256" key="7">
    <source>
        <dbReference type="SAM" id="MobiDB-lite"/>
    </source>
</evidence>
<dbReference type="EMBL" id="KN847572">
    <property type="protein sequence ID" value="KIV99726.1"/>
    <property type="molecule type" value="Genomic_DNA"/>
</dbReference>
<dbReference type="AlphaFoldDB" id="A0A0D1YG33"/>
<dbReference type="InterPro" id="IPR020568">
    <property type="entry name" value="Ribosomal_Su5_D2-typ_SF"/>
</dbReference>
<dbReference type="InterPro" id="IPR023035">
    <property type="entry name" value="Ribosomal_uS9_bac/plastid"/>
</dbReference>
<feature type="compositionally biased region" description="Polar residues" evidence="7">
    <location>
        <begin position="46"/>
        <end position="66"/>
    </location>
</feature>
<evidence type="ECO:0000256" key="6">
    <source>
        <dbReference type="RuleBase" id="RU003815"/>
    </source>
</evidence>
<dbReference type="GO" id="GO:0006412">
    <property type="term" value="P:translation"/>
    <property type="evidence" value="ECO:0007669"/>
    <property type="project" value="InterPro"/>
</dbReference>
<evidence type="ECO:0000256" key="5">
    <source>
        <dbReference type="ARBA" id="ARBA00042623"/>
    </source>
</evidence>
<dbReference type="InterPro" id="IPR020574">
    <property type="entry name" value="Ribosomal_uS9_CS"/>
</dbReference>
<feature type="compositionally biased region" description="Basic and acidic residues" evidence="7">
    <location>
        <begin position="116"/>
        <end position="134"/>
    </location>
</feature>